<dbReference type="InterPro" id="IPR037401">
    <property type="entry name" value="SnoaL-like"/>
</dbReference>
<dbReference type="SUPFAM" id="SSF54427">
    <property type="entry name" value="NTF2-like"/>
    <property type="match status" value="1"/>
</dbReference>
<dbReference type="AlphaFoldDB" id="A0A117ML63"/>
<reference evidence="3" key="1">
    <citation type="submission" date="2015-10" db="EMBL/GenBank/DDBJ databases">
        <authorList>
            <person name="Ju K.-S."/>
            <person name="Doroghazi J.R."/>
            <person name="Metcalf W.W."/>
        </authorList>
    </citation>
    <scope>NUCLEOTIDE SEQUENCE [LARGE SCALE GENOMIC DNA]</scope>
    <source>
        <strain evidence="3">NRRL 3151</strain>
    </source>
</reference>
<comment type="caution">
    <text evidence="2">The sequence shown here is derived from an EMBL/GenBank/DDBJ whole genome shotgun (WGS) entry which is preliminary data.</text>
</comment>
<accession>A0A117ML63</accession>
<dbReference type="Gene3D" id="3.10.450.50">
    <property type="match status" value="1"/>
</dbReference>
<feature type="domain" description="SnoaL-like" evidence="1">
    <location>
        <begin position="15"/>
        <end position="127"/>
    </location>
</feature>
<dbReference type="OrthoDB" id="129755at2"/>
<name>A0A117ML63_9ACTN</name>
<dbReference type="InterPro" id="IPR032710">
    <property type="entry name" value="NTF2-like_dom_sf"/>
</dbReference>
<evidence type="ECO:0000313" key="3">
    <source>
        <dbReference type="Proteomes" id="UP000053923"/>
    </source>
</evidence>
<keyword evidence="3" id="KW-1185">Reference proteome</keyword>
<gene>
    <name evidence="2" type="ORF">ADL12_39745</name>
</gene>
<evidence type="ECO:0000259" key="1">
    <source>
        <dbReference type="Pfam" id="PF12680"/>
    </source>
</evidence>
<evidence type="ECO:0000313" key="2">
    <source>
        <dbReference type="EMBL" id="KUL23216.1"/>
    </source>
</evidence>
<dbReference type="Proteomes" id="UP000053923">
    <property type="component" value="Unassembled WGS sequence"/>
</dbReference>
<sequence length="147" mass="16854">MTPEQTRAVHAETFRTWATALEADDLATYLDCFTPDVEFEDIPLQITLHGREELGKAVSDGLKWLGHERIDIDLHLEGTDGHAAVMMRVHMRIRDQIPAIPHRVNVGTLCIVHTTSVFLFDEDGRFTWERCHWDLGELLRQIRAPQA</sequence>
<dbReference type="Pfam" id="PF12680">
    <property type="entry name" value="SnoaL_2"/>
    <property type="match status" value="1"/>
</dbReference>
<dbReference type="EMBL" id="LLZG01000388">
    <property type="protein sequence ID" value="KUL23216.1"/>
    <property type="molecule type" value="Genomic_DNA"/>
</dbReference>
<organism evidence="2 3">
    <name type="scientific">Streptomyces regalis</name>
    <dbReference type="NCBI Taxonomy" id="68262"/>
    <lineage>
        <taxon>Bacteria</taxon>
        <taxon>Bacillati</taxon>
        <taxon>Actinomycetota</taxon>
        <taxon>Actinomycetes</taxon>
        <taxon>Kitasatosporales</taxon>
        <taxon>Streptomycetaceae</taxon>
        <taxon>Streptomyces</taxon>
    </lineage>
</organism>
<protein>
    <recommendedName>
        <fullName evidence="1">SnoaL-like domain-containing protein</fullName>
    </recommendedName>
</protein>
<proteinExistence type="predicted"/>
<dbReference type="RefSeq" id="WP_062712501.1">
    <property type="nucleotide sequence ID" value="NZ_LLZG01000388.1"/>
</dbReference>